<accession>A0AAD7TAL3</accession>
<comment type="caution">
    <text evidence="1">The sequence shown here is derived from an EMBL/GenBank/DDBJ whole genome shotgun (WGS) entry which is preliminary data.</text>
</comment>
<proteinExistence type="predicted"/>
<reference evidence="1" key="1">
    <citation type="journal article" date="2023" name="Science">
        <title>Genome structures resolve the early diversification of teleost fishes.</title>
        <authorList>
            <person name="Parey E."/>
            <person name="Louis A."/>
            <person name="Montfort J."/>
            <person name="Bouchez O."/>
            <person name="Roques C."/>
            <person name="Iampietro C."/>
            <person name="Lluch J."/>
            <person name="Castinel A."/>
            <person name="Donnadieu C."/>
            <person name="Desvignes T."/>
            <person name="Floi Bucao C."/>
            <person name="Jouanno E."/>
            <person name="Wen M."/>
            <person name="Mejri S."/>
            <person name="Dirks R."/>
            <person name="Jansen H."/>
            <person name="Henkel C."/>
            <person name="Chen W.J."/>
            <person name="Zahm M."/>
            <person name="Cabau C."/>
            <person name="Klopp C."/>
            <person name="Thompson A.W."/>
            <person name="Robinson-Rechavi M."/>
            <person name="Braasch I."/>
            <person name="Lecointre G."/>
            <person name="Bobe J."/>
            <person name="Postlethwait J.H."/>
            <person name="Berthelot C."/>
            <person name="Roest Crollius H."/>
            <person name="Guiguen Y."/>
        </authorList>
    </citation>
    <scope>NUCLEOTIDE SEQUENCE</scope>
    <source>
        <strain evidence="1">NC1722</strain>
    </source>
</reference>
<dbReference type="AlphaFoldDB" id="A0AAD7TAL3"/>
<protein>
    <submittedName>
        <fullName evidence="1">Uncharacterized protein</fullName>
    </submittedName>
</protein>
<name>A0AAD7TAL3_9TELE</name>
<evidence type="ECO:0000313" key="1">
    <source>
        <dbReference type="EMBL" id="KAJ8417425.1"/>
    </source>
</evidence>
<dbReference type="EMBL" id="JAINUG010000004">
    <property type="protein sequence ID" value="KAJ8417425.1"/>
    <property type="molecule type" value="Genomic_DNA"/>
</dbReference>
<dbReference type="Proteomes" id="UP001221898">
    <property type="component" value="Unassembled WGS sequence"/>
</dbReference>
<organism evidence="1 2">
    <name type="scientific">Aldrovandia affinis</name>
    <dbReference type="NCBI Taxonomy" id="143900"/>
    <lineage>
        <taxon>Eukaryota</taxon>
        <taxon>Metazoa</taxon>
        <taxon>Chordata</taxon>
        <taxon>Craniata</taxon>
        <taxon>Vertebrata</taxon>
        <taxon>Euteleostomi</taxon>
        <taxon>Actinopterygii</taxon>
        <taxon>Neopterygii</taxon>
        <taxon>Teleostei</taxon>
        <taxon>Notacanthiformes</taxon>
        <taxon>Halosauridae</taxon>
        <taxon>Aldrovandia</taxon>
    </lineage>
</organism>
<evidence type="ECO:0000313" key="2">
    <source>
        <dbReference type="Proteomes" id="UP001221898"/>
    </source>
</evidence>
<keyword evidence="2" id="KW-1185">Reference proteome</keyword>
<sequence length="129" mass="13639">MTAAVNGVKMKALDKAKILKAAIGGHGKTTLFDRFCAGDIDEHMDIFLDIHATKDAVIRVGIVIFQHIYHAPGTTLGAIRYNVLAEGGGRADQTRDSTSNRGCSCTAFSPCLSPNPGLDAAAEHVFGPQ</sequence>
<gene>
    <name evidence="1" type="ORF">AAFF_G00286520</name>
</gene>